<proteinExistence type="predicted"/>
<gene>
    <name evidence="1" type="ORF">H4684_002780</name>
</gene>
<dbReference type="EMBL" id="JADBGG010000021">
    <property type="protein sequence ID" value="MBE1426119.1"/>
    <property type="molecule type" value="Genomic_DNA"/>
</dbReference>
<name>A0ABR9H5Y9_9BACT</name>
<evidence type="ECO:0000313" key="1">
    <source>
        <dbReference type="EMBL" id="MBE1426119.1"/>
    </source>
</evidence>
<keyword evidence="2" id="KW-1185">Reference proteome</keyword>
<dbReference type="NCBIfam" id="NF033441">
    <property type="entry name" value="BREX_BrxC"/>
    <property type="match status" value="1"/>
</dbReference>
<protein>
    <recommendedName>
        <fullName evidence="3">BREX system P-loop protein BrxC</fullName>
    </recommendedName>
</protein>
<dbReference type="InterPro" id="IPR047679">
    <property type="entry name" value="BREX_BrxC"/>
</dbReference>
<dbReference type="RefSeq" id="WP_192624162.1">
    <property type="nucleotide sequence ID" value="NZ_JADBGG010000021.1"/>
</dbReference>
<organism evidence="1 2">
    <name type="scientific">Desulfomicrobium macestii</name>
    <dbReference type="NCBI Taxonomy" id="90731"/>
    <lineage>
        <taxon>Bacteria</taxon>
        <taxon>Pseudomonadati</taxon>
        <taxon>Thermodesulfobacteriota</taxon>
        <taxon>Desulfovibrionia</taxon>
        <taxon>Desulfovibrionales</taxon>
        <taxon>Desulfomicrobiaceae</taxon>
        <taxon>Desulfomicrobium</taxon>
    </lineage>
</organism>
<dbReference type="InterPro" id="IPR027417">
    <property type="entry name" value="P-loop_NTPase"/>
</dbReference>
<sequence length="1142" mass="126305">MLNKNIFLKDPVSRKLANQGVASVNESDESILRYELETFVCSGQYEKGLVHILRTYLENLKHPQQPGVWISGFFGSGKSHLVKILAALWLDYIFSDGATARGITTLPPEVQELFLELKTAGQRHGGLHSVSGTLKANDDSNSARAAILAMIFKSVGLPAKYHFASFVMWLQEEGILNQVRQHVENAGKIWDQEVLRLHVSTVLREALVKIRPQIFFDEKTCADILRNQFPSGKDVSSDDMIKAIKQALSKDGKLPLTLIVLDEVQQYIGEDSQRSIDVQEVVEACSKNIGGKLLFVGTGQTAVTGTSNLKKLEGRFTVRVELSDADVDAVIRQVILAKKPEAMAPISSMVQANLGEISRHLTGTTIAHRQADLEYIVHDYPILPVRRRLWENALRVLDQSGTDSQLRNQLSLIHKVIQTNAEQPIGHVAPADFIFFDLAENLLRTRILPRKVYEKTMGWKSGSADEQLMARACALVFLITKLAAANTEIGLKTTVDTLADLLVEDLSQGSSVLRSKLPGLLNSCELLMKVGDEYRIQTEESAAWNDEFLSQRTSLASTAHRIETERDDRIRRKVSESLRKISIQHGMSKTPRDISTIFDSQLPSDASGKICVWIRDGWSTDENSVLADARHAGNQSPTIFVFIPKRSADDLRHQLMDYKAASATLEKRGVPSTPEGTEARAAMETAKFNAEARIAALLDDAFSGARVFQGGGNEILGNELQDKVTEAAKNSLARLFPQFDLADNNGWSKVLERAQKGAPDALKTVGYEGEPGANVVCKAILGFIAGGKKGVDIRSHFEGPVYGWPRDAVDGALLVMVNAGLVRALDDMGKALDAKTLDRRNFGKTSFKVEATTISAAQKIQIRKVLQKIGIAAKQGEESASIPEFVQSMKNLTERAGGDAPKPAIPDTACLEDIRLTTGNEQLLAVYNLRDELAALIDSWTEVADQISKRWPAWSTLVRLKKHAATLSQAKLLLDQISTIEQERQLLNDPDLVSPLVSSLAQILRAELNRLDHDYSTKHEEGMARLKQDDNWQQLEPEQRHQLLSGQILHESARPKVEVQATEDVLRTLEAFSLTMFEDRIAAMPGRFDAVLQAAAELMEPEAKFIHLPRRTIKSRDELETWLAEVKAQLASALEAGPVVIK</sequence>
<evidence type="ECO:0000313" key="2">
    <source>
        <dbReference type="Proteomes" id="UP000639010"/>
    </source>
</evidence>
<comment type="caution">
    <text evidence="1">The sequence shown here is derived from an EMBL/GenBank/DDBJ whole genome shotgun (WGS) entry which is preliminary data.</text>
</comment>
<dbReference type="Proteomes" id="UP000639010">
    <property type="component" value="Unassembled WGS sequence"/>
</dbReference>
<accession>A0ABR9H5Y9</accession>
<reference evidence="1 2" key="1">
    <citation type="submission" date="2020-10" db="EMBL/GenBank/DDBJ databases">
        <title>Genomic Encyclopedia of Type Strains, Phase IV (KMG-IV): sequencing the most valuable type-strain genomes for metagenomic binning, comparative biology and taxonomic classification.</title>
        <authorList>
            <person name="Goeker M."/>
        </authorList>
    </citation>
    <scope>NUCLEOTIDE SEQUENCE [LARGE SCALE GENOMIC DNA]</scope>
    <source>
        <strain evidence="1 2">DSM 4194</strain>
    </source>
</reference>
<evidence type="ECO:0008006" key="3">
    <source>
        <dbReference type="Google" id="ProtNLM"/>
    </source>
</evidence>
<dbReference type="SUPFAM" id="SSF52540">
    <property type="entry name" value="P-loop containing nucleoside triphosphate hydrolases"/>
    <property type="match status" value="1"/>
</dbReference>